<dbReference type="RefSeq" id="WP_099256451.1">
    <property type="nucleotide sequence ID" value="NZ_NHOA01000145.1"/>
</dbReference>
<dbReference type="OrthoDB" id="282728at2157"/>
<evidence type="ECO:0000313" key="3">
    <source>
        <dbReference type="Proteomes" id="UP000222824"/>
    </source>
</evidence>
<gene>
    <name evidence="2" type="ORF">DJ69_15475</name>
</gene>
<proteinExistence type="predicted"/>
<name>A0A2G1WFI9_9EURY</name>
<keyword evidence="3" id="KW-1185">Reference proteome</keyword>
<feature type="compositionally biased region" description="Basic and acidic residues" evidence="1">
    <location>
        <begin position="1"/>
        <end position="33"/>
    </location>
</feature>
<evidence type="ECO:0000313" key="2">
    <source>
        <dbReference type="EMBL" id="PHQ37751.1"/>
    </source>
</evidence>
<accession>A0A2G1WFI9</accession>
<dbReference type="Proteomes" id="UP000222824">
    <property type="component" value="Unassembled WGS sequence"/>
</dbReference>
<sequence length="114" mass="12554">MADTKSGRDKQARDEERRRIRRDISEARERGDEPEPVADPPTECHRRGCSEPVAFSVTERYQEETGAGAVEATAFLCADHTADESPANVEAAYEGYLFHVEPVGDDAVDADADD</sequence>
<protein>
    <submittedName>
        <fullName evidence="2">Uncharacterized protein</fullName>
    </submittedName>
</protein>
<evidence type="ECO:0000256" key="1">
    <source>
        <dbReference type="SAM" id="MobiDB-lite"/>
    </source>
</evidence>
<reference evidence="2 3" key="1">
    <citation type="journal article" date="2014" name="Front. Microbiol.">
        <title>Population and genomic analysis of the genus Halorubrum.</title>
        <authorList>
            <person name="Fullmer M.S."/>
            <person name="Soucy S.M."/>
            <person name="Swithers K.S."/>
            <person name="Makkay A.M."/>
            <person name="Wheeler R."/>
            <person name="Ventosa A."/>
            <person name="Gogarten J.P."/>
            <person name="Papke R.T."/>
        </authorList>
    </citation>
    <scope>NUCLEOTIDE SEQUENCE [LARGE SCALE GENOMIC DNA]</scope>
    <source>
        <strain evidence="2 3">C49</strain>
    </source>
</reference>
<dbReference type="EMBL" id="NHOA01000145">
    <property type="protein sequence ID" value="PHQ37751.1"/>
    <property type="molecule type" value="Genomic_DNA"/>
</dbReference>
<dbReference type="AlphaFoldDB" id="A0A2G1WFI9"/>
<comment type="caution">
    <text evidence="2">The sequence shown here is derived from an EMBL/GenBank/DDBJ whole genome shotgun (WGS) entry which is preliminary data.</text>
</comment>
<organism evidence="2 3">
    <name type="scientific">Halorubrum persicum</name>
    <dbReference type="NCBI Taxonomy" id="1383844"/>
    <lineage>
        <taxon>Archaea</taxon>
        <taxon>Methanobacteriati</taxon>
        <taxon>Methanobacteriota</taxon>
        <taxon>Stenosarchaea group</taxon>
        <taxon>Halobacteria</taxon>
        <taxon>Halobacteriales</taxon>
        <taxon>Haloferacaceae</taxon>
        <taxon>Halorubrum</taxon>
    </lineage>
</organism>
<feature type="region of interest" description="Disordered" evidence="1">
    <location>
        <begin position="1"/>
        <end position="49"/>
    </location>
</feature>